<accession>F8N679</accession>
<dbReference type="eggNOG" id="ENOG503038X">
    <property type="taxonomic scope" value="Bacteria"/>
</dbReference>
<dbReference type="Proteomes" id="UP000002772">
    <property type="component" value="Unassembled WGS sequence"/>
</dbReference>
<protein>
    <recommendedName>
        <fullName evidence="5">DNA repair protein</fullName>
    </recommendedName>
</protein>
<gene>
    <name evidence="3" type="ORF">Premu_0690</name>
</gene>
<dbReference type="RefSeq" id="WP_007573120.1">
    <property type="nucleotide sequence ID" value="NZ_BPTS01000001.1"/>
</dbReference>
<dbReference type="STRING" id="688246.Premu_0690"/>
<evidence type="ECO:0000259" key="1">
    <source>
        <dbReference type="Pfam" id="PF17262"/>
    </source>
</evidence>
<dbReference type="Pfam" id="PF17262">
    <property type="entry name" value="Cas6b_C"/>
    <property type="match status" value="1"/>
</dbReference>
<dbReference type="AlphaFoldDB" id="F8N679"/>
<evidence type="ECO:0000313" key="3">
    <source>
        <dbReference type="EMBL" id="EGN56160.1"/>
    </source>
</evidence>
<dbReference type="InterPro" id="IPR020209">
    <property type="entry name" value="Cas6b_C"/>
</dbReference>
<organism evidence="3 4">
    <name type="scientific">Hallella multisaccharivorax DSM 17128</name>
    <dbReference type="NCBI Taxonomy" id="688246"/>
    <lineage>
        <taxon>Bacteria</taxon>
        <taxon>Pseudomonadati</taxon>
        <taxon>Bacteroidota</taxon>
        <taxon>Bacteroidia</taxon>
        <taxon>Bacteroidales</taxon>
        <taxon>Prevotellaceae</taxon>
        <taxon>Hallella</taxon>
    </lineage>
</organism>
<dbReference type="InterPro" id="IPR041528">
    <property type="entry name" value="Cas6b_N"/>
</dbReference>
<name>F8N679_9BACT</name>
<feature type="domain" description="Cas6b N-terminal" evidence="2">
    <location>
        <begin position="1"/>
        <end position="102"/>
    </location>
</feature>
<evidence type="ECO:0008006" key="5">
    <source>
        <dbReference type="Google" id="ProtNLM"/>
    </source>
</evidence>
<keyword evidence="4" id="KW-1185">Reference proteome</keyword>
<sequence length="225" mass="25912">MTIKTLLIKFQNKISASEIPLFRGAVINSLDEKLVLFHNHVNDKLRYAYPLIQYKRIDGRAAMMCIGEGADTVWEFFQSANFNIHLGERRIKLQLKDLLHQDYNIAVDDKRHYAYSITEWLPLNQDNYEQYIHLDDLGRQVAMLNRILTGNILSMCKGLGIYLDQKVETVITSLSPPKEVRFKNVPVISFDVTFHTNTYLPDNIGIGKHVSVGFGTIKNQNEKQL</sequence>
<dbReference type="EMBL" id="GL945017">
    <property type="protein sequence ID" value="EGN56160.1"/>
    <property type="molecule type" value="Genomic_DNA"/>
</dbReference>
<dbReference type="HOGENOM" id="CLU_086561_0_0_10"/>
<reference evidence="4" key="1">
    <citation type="journal article" date="2011" name="Stand. Genomic Sci.">
        <title>Non-contiguous finished genome sequence of the opportunistic oral pathogen Prevotella multisaccharivorax type strain (PPPA20).</title>
        <authorList>
            <person name="Pati A."/>
            <person name="Gronow S."/>
            <person name="Lu M."/>
            <person name="Lapidus A."/>
            <person name="Nolan M."/>
            <person name="Lucas S."/>
            <person name="Hammon N."/>
            <person name="Deshpande S."/>
            <person name="Cheng J.F."/>
            <person name="Tapia R."/>
            <person name="Han C."/>
            <person name="Goodwin L."/>
            <person name="Pitluck S."/>
            <person name="Liolios K."/>
            <person name="Pagani I."/>
            <person name="Mavromatis K."/>
            <person name="Mikhailova N."/>
            <person name="Huntemann M."/>
            <person name="Chen A."/>
            <person name="Palaniappan K."/>
            <person name="Land M."/>
            <person name="Hauser L."/>
            <person name="Detter J.C."/>
            <person name="Brambilla E.M."/>
            <person name="Rohde M."/>
            <person name="Goker M."/>
            <person name="Woyke T."/>
            <person name="Bristow J."/>
            <person name="Eisen J.A."/>
            <person name="Markowitz V."/>
            <person name="Hugenholtz P."/>
            <person name="Kyrpides N.C."/>
            <person name="Klenk H.P."/>
            <person name="Ivanova N."/>
        </authorList>
    </citation>
    <scope>NUCLEOTIDE SEQUENCE [LARGE SCALE GENOMIC DNA]</scope>
    <source>
        <strain evidence="4">DSM 17128</strain>
    </source>
</reference>
<evidence type="ECO:0000313" key="4">
    <source>
        <dbReference type="Proteomes" id="UP000002772"/>
    </source>
</evidence>
<evidence type="ECO:0000259" key="2">
    <source>
        <dbReference type="Pfam" id="PF17955"/>
    </source>
</evidence>
<dbReference type="OrthoDB" id="656505at2"/>
<dbReference type="Pfam" id="PF17955">
    <property type="entry name" value="Cas6b_N"/>
    <property type="match status" value="1"/>
</dbReference>
<feature type="domain" description="Cas6b C-terminal" evidence="1">
    <location>
        <begin position="110"/>
        <end position="219"/>
    </location>
</feature>
<proteinExistence type="predicted"/>